<keyword evidence="5" id="KW-1015">Disulfide bond</keyword>
<keyword evidence="4" id="KW-0677">Repeat</keyword>
<keyword evidence="2" id="KW-0963">Cytoplasm</keyword>
<dbReference type="SMART" id="SM00409">
    <property type="entry name" value="IG"/>
    <property type="match status" value="3"/>
</dbReference>
<evidence type="ECO:0000313" key="8">
    <source>
        <dbReference type="EMBL" id="KYO31843.1"/>
    </source>
</evidence>
<dbReference type="EMBL" id="AKHW03004045">
    <property type="protein sequence ID" value="KYO31843.1"/>
    <property type="molecule type" value="Genomic_DNA"/>
</dbReference>
<evidence type="ECO:0000256" key="1">
    <source>
        <dbReference type="ARBA" id="ARBA00004496"/>
    </source>
</evidence>
<dbReference type="PANTHER" id="PTHR35971">
    <property type="entry name" value="SI:DKEY-31G6.6"/>
    <property type="match status" value="1"/>
</dbReference>
<protein>
    <recommendedName>
        <fullName evidence="7">Ig-like domain-containing protein</fullName>
    </recommendedName>
</protein>
<dbReference type="Gene3D" id="2.60.40.10">
    <property type="entry name" value="Immunoglobulins"/>
    <property type="match status" value="3"/>
</dbReference>
<evidence type="ECO:0000259" key="7">
    <source>
        <dbReference type="PROSITE" id="PS50835"/>
    </source>
</evidence>
<dbReference type="GO" id="GO:0005737">
    <property type="term" value="C:cytoplasm"/>
    <property type="evidence" value="ECO:0007669"/>
    <property type="project" value="UniProtKB-SubCell"/>
</dbReference>
<dbReference type="InterPro" id="IPR007110">
    <property type="entry name" value="Ig-like_dom"/>
</dbReference>
<dbReference type="STRING" id="8496.A0A151N4T8"/>
<reference evidence="8 9" key="1">
    <citation type="journal article" date="2012" name="Genome Biol.">
        <title>Sequencing three crocodilian genomes to illuminate the evolution of archosaurs and amniotes.</title>
        <authorList>
            <person name="St John J.A."/>
            <person name="Braun E.L."/>
            <person name="Isberg S.R."/>
            <person name="Miles L.G."/>
            <person name="Chong A.Y."/>
            <person name="Gongora J."/>
            <person name="Dalzell P."/>
            <person name="Moran C."/>
            <person name="Bed'hom B."/>
            <person name="Abzhanov A."/>
            <person name="Burgess S.C."/>
            <person name="Cooksey A.M."/>
            <person name="Castoe T.A."/>
            <person name="Crawford N.G."/>
            <person name="Densmore L.D."/>
            <person name="Drew J.C."/>
            <person name="Edwards S.V."/>
            <person name="Faircloth B.C."/>
            <person name="Fujita M.K."/>
            <person name="Greenwold M.J."/>
            <person name="Hoffmann F.G."/>
            <person name="Howard J.M."/>
            <person name="Iguchi T."/>
            <person name="Janes D.E."/>
            <person name="Khan S.Y."/>
            <person name="Kohno S."/>
            <person name="de Koning A.J."/>
            <person name="Lance S.L."/>
            <person name="McCarthy F.M."/>
            <person name="McCormack J.E."/>
            <person name="Merchant M.E."/>
            <person name="Peterson D.G."/>
            <person name="Pollock D.D."/>
            <person name="Pourmand N."/>
            <person name="Raney B.J."/>
            <person name="Roessler K.A."/>
            <person name="Sanford J.R."/>
            <person name="Sawyer R.H."/>
            <person name="Schmidt C.J."/>
            <person name="Triplett E.W."/>
            <person name="Tuberville T.D."/>
            <person name="Venegas-Anaya M."/>
            <person name="Howard J.T."/>
            <person name="Jarvis E.D."/>
            <person name="Guillette L.J.Jr."/>
            <person name="Glenn T.C."/>
            <person name="Green R.E."/>
            <person name="Ray D.A."/>
        </authorList>
    </citation>
    <scope>NUCLEOTIDE SEQUENCE [LARGE SCALE GENOMIC DNA]</scope>
    <source>
        <strain evidence="8">KSC_2009_1</strain>
    </source>
</reference>
<dbReference type="InterPro" id="IPR013098">
    <property type="entry name" value="Ig_I-set"/>
</dbReference>
<dbReference type="AlphaFoldDB" id="A0A151N4T8"/>
<name>A0A151N4T8_ALLMI</name>
<evidence type="ECO:0000256" key="3">
    <source>
        <dbReference type="ARBA" id="ARBA00022553"/>
    </source>
</evidence>
<proteinExistence type="predicted"/>
<dbReference type="PANTHER" id="PTHR35971:SF5">
    <property type="entry name" value="OBSCURIN LIKE CYTOSKELETAL ADAPTOR 1"/>
    <property type="match status" value="1"/>
</dbReference>
<feature type="domain" description="Ig-like" evidence="7">
    <location>
        <begin position="87"/>
        <end position="179"/>
    </location>
</feature>
<keyword evidence="9" id="KW-1185">Reference proteome</keyword>
<feature type="domain" description="Ig-like" evidence="7">
    <location>
        <begin position="1"/>
        <end position="82"/>
    </location>
</feature>
<keyword evidence="3" id="KW-0597">Phosphoprotein</keyword>
<dbReference type="InterPro" id="IPR003006">
    <property type="entry name" value="Ig/MHC_CS"/>
</dbReference>
<dbReference type="SUPFAM" id="SSF48726">
    <property type="entry name" value="Immunoglobulin"/>
    <property type="match status" value="3"/>
</dbReference>
<evidence type="ECO:0000256" key="4">
    <source>
        <dbReference type="ARBA" id="ARBA00022737"/>
    </source>
</evidence>
<dbReference type="PROSITE" id="PS00290">
    <property type="entry name" value="IG_MHC"/>
    <property type="match status" value="1"/>
</dbReference>
<dbReference type="FunFam" id="2.60.40.10:FF:000211">
    <property type="entry name" value="Obscurin-like protein 1"/>
    <property type="match status" value="1"/>
</dbReference>
<comment type="caution">
    <text evidence="8">The sequence shown here is derived from an EMBL/GenBank/DDBJ whole genome shotgun (WGS) entry which is preliminary data.</text>
</comment>
<organism evidence="8 9">
    <name type="scientific">Alligator mississippiensis</name>
    <name type="common">American alligator</name>
    <dbReference type="NCBI Taxonomy" id="8496"/>
    <lineage>
        <taxon>Eukaryota</taxon>
        <taxon>Metazoa</taxon>
        <taxon>Chordata</taxon>
        <taxon>Craniata</taxon>
        <taxon>Vertebrata</taxon>
        <taxon>Euteleostomi</taxon>
        <taxon>Archelosauria</taxon>
        <taxon>Archosauria</taxon>
        <taxon>Crocodylia</taxon>
        <taxon>Alligatoridae</taxon>
        <taxon>Alligatorinae</taxon>
        <taxon>Alligator</taxon>
    </lineage>
</organism>
<dbReference type="InterPro" id="IPR036179">
    <property type="entry name" value="Ig-like_dom_sf"/>
</dbReference>
<sequence>MLRELETVRVREGENAVFTCEVSHEDVPGEWFRDGEKIKASGTVKIRQEGTRHFLLMCSVRPEDAGQIRFVAKTAASDASLQVEALPIRIVRPLRDKTVLAQHKATLECTVSHARGRVRWFRGDTEIFGGGDKYEICNLDCYRTLVIHHVGPEDEATYTCDALDDRSSARLLVEAESVQVVRGLRSVEVVAPGEAQFECEVSAALPAPPRWSLNGETLRAGAHVAMESAGRVHRLTLRHTSAGMSGVVKVALGNARSKAQLTVRGR</sequence>
<keyword evidence="6" id="KW-0393">Immunoglobulin domain</keyword>
<evidence type="ECO:0000256" key="2">
    <source>
        <dbReference type="ARBA" id="ARBA00022490"/>
    </source>
</evidence>
<evidence type="ECO:0000256" key="6">
    <source>
        <dbReference type="ARBA" id="ARBA00023319"/>
    </source>
</evidence>
<dbReference type="FunFam" id="2.60.40.10:FF:001811">
    <property type="entry name" value="Obscurin like 1"/>
    <property type="match status" value="1"/>
</dbReference>
<dbReference type="Pfam" id="PF07679">
    <property type="entry name" value="I-set"/>
    <property type="match status" value="2"/>
</dbReference>
<dbReference type="KEGG" id="amj:109284636"/>
<evidence type="ECO:0000256" key="5">
    <source>
        <dbReference type="ARBA" id="ARBA00023157"/>
    </source>
</evidence>
<dbReference type="InterPro" id="IPR003599">
    <property type="entry name" value="Ig_sub"/>
</dbReference>
<evidence type="ECO:0000313" key="9">
    <source>
        <dbReference type="Proteomes" id="UP000050525"/>
    </source>
</evidence>
<dbReference type="InterPro" id="IPR013783">
    <property type="entry name" value="Ig-like_fold"/>
</dbReference>
<dbReference type="Proteomes" id="UP000050525">
    <property type="component" value="Unassembled WGS sequence"/>
</dbReference>
<gene>
    <name evidence="8" type="ORF">Y1Q_0012020</name>
</gene>
<accession>A0A151N4T8</accession>
<comment type="subcellular location">
    <subcellularLocation>
        <location evidence="1">Cytoplasm</location>
    </subcellularLocation>
</comment>
<dbReference type="InterPro" id="IPR052385">
    <property type="entry name" value="Obscurin/Obscurin-like_Reg"/>
</dbReference>
<dbReference type="PROSITE" id="PS50835">
    <property type="entry name" value="IG_LIKE"/>
    <property type="match status" value="2"/>
</dbReference>
<dbReference type="OrthoDB" id="10072266at2759"/>